<dbReference type="Proteomes" id="UP000236291">
    <property type="component" value="Unassembled WGS sequence"/>
</dbReference>
<dbReference type="EMBL" id="ASHM01100174">
    <property type="protein sequence ID" value="PNX66807.1"/>
    <property type="molecule type" value="Genomic_DNA"/>
</dbReference>
<accession>A0A2K3KKJ7</accession>
<proteinExistence type="predicted"/>
<protein>
    <submittedName>
        <fullName evidence="1">Uncharacterized protein</fullName>
    </submittedName>
</protein>
<dbReference type="AlphaFoldDB" id="A0A2K3KKJ7"/>
<evidence type="ECO:0000313" key="2">
    <source>
        <dbReference type="Proteomes" id="UP000236291"/>
    </source>
</evidence>
<comment type="caution">
    <text evidence="1">The sequence shown here is derived from an EMBL/GenBank/DDBJ whole genome shotgun (WGS) entry which is preliminary data.</text>
</comment>
<name>A0A2K3KKJ7_TRIPR</name>
<reference evidence="1 2" key="2">
    <citation type="journal article" date="2017" name="Front. Plant Sci.">
        <title>Gene Classification and Mining of Molecular Markers Useful in Red Clover (Trifolium pratense) Breeding.</title>
        <authorList>
            <person name="Istvanek J."/>
            <person name="Dluhosova J."/>
            <person name="Dluhos P."/>
            <person name="Patkova L."/>
            <person name="Nedelnik J."/>
            <person name="Repkova J."/>
        </authorList>
    </citation>
    <scope>NUCLEOTIDE SEQUENCE [LARGE SCALE GENOMIC DNA]</scope>
    <source>
        <strain evidence="2">cv. Tatra</strain>
        <tissue evidence="1">Young leaves</tissue>
    </source>
</reference>
<sequence length="49" mass="5977">MMVRRVYGWSDSDDGEKKKVEGFWVERDWRRITRKITGFEEDEGGFDEF</sequence>
<gene>
    <name evidence="1" type="ORF">L195_g055290</name>
</gene>
<reference evidence="1 2" key="1">
    <citation type="journal article" date="2014" name="Am. J. Bot.">
        <title>Genome assembly and annotation for red clover (Trifolium pratense; Fabaceae).</title>
        <authorList>
            <person name="Istvanek J."/>
            <person name="Jaros M."/>
            <person name="Krenek A."/>
            <person name="Repkova J."/>
        </authorList>
    </citation>
    <scope>NUCLEOTIDE SEQUENCE [LARGE SCALE GENOMIC DNA]</scope>
    <source>
        <strain evidence="2">cv. Tatra</strain>
        <tissue evidence="1">Young leaves</tissue>
    </source>
</reference>
<evidence type="ECO:0000313" key="1">
    <source>
        <dbReference type="EMBL" id="PNX66807.1"/>
    </source>
</evidence>
<organism evidence="1 2">
    <name type="scientific">Trifolium pratense</name>
    <name type="common">Red clover</name>
    <dbReference type="NCBI Taxonomy" id="57577"/>
    <lineage>
        <taxon>Eukaryota</taxon>
        <taxon>Viridiplantae</taxon>
        <taxon>Streptophyta</taxon>
        <taxon>Embryophyta</taxon>
        <taxon>Tracheophyta</taxon>
        <taxon>Spermatophyta</taxon>
        <taxon>Magnoliopsida</taxon>
        <taxon>eudicotyledons</taxon>
        <taxon>Gunneridae</taxon>
        <taxon>Pentapetalae</taxon>
        <taxon>rosids</taxon>
        <taxon>fabids</taxon>
        <taxon>Fabales</taxon>
        <taxon>Fabaceae</taxon>
        <taxon>Papilionoideae</taxon>
        <taxon>50 kb inversion clade</taxon>
        <taxon>NPAAA clade</taxon>
        <taxon>Hologalegina</taxon>
        <taxon>IRL clade</taxon>
        <taxon>Trifolieae</taxon>
        <taxon>Trifolium</taxon>
    </lineage>
</organism>